<feature type="compositionally biased region" description="Polar residues" evidence="1">
    <location>
        <begin position="446"/>
        <end position="455"/>
    </location>
</feature>
<keyword evidence="3" id="KW-1185">Reference proteome</keyword>
<dbReference type="PANTHER" id="PTHR37171:SF1">
    <property type="entry name" value="SERINE_THREONINE-PROTEIN KINASE YRZF-RELATED"/>
    <property type="match status" value="1"/>
</dbReference>
<comment type="caution">
    <text evidence="2">The sequence shown here is derived from an EMBL/GenBank/DDBJ whole genome shotgun (WGS) entry which is preliminary data.</text>
</comment>
<name>A0AAN6SP66_9PEZI</name>
<dbReference type="SUPFAM" id="SSF56112">
    <property type="entry name" value="Protein kinase-like (PK-like)"/>
    <property type="match status" value="1"/>
</dbReference>
<evidence type="ECO:0000313" key="3">
    <source>
        <dbReference type="Proteomes" id="UP001303115"/>
    </source>
</evidence>
<feature type="region of interest" description="Disordered" evidence="1">
    <location>
        <begin position="446"/>
        <end position="516"/>
    </location>
</feature>
<dbReference type="PANTHER" id="PTHR37171">
    <property type="entry name" value="SERINE/THREONINE-PROTEIN KINASE YRZF-RELATED"/>
    <property type="match status" value="1"/>
</dbReference>
<gene>
    <name evidence="2" type="ORF">C8A01DRAFT_49032</name>
</gene>
<accession>A0AAN6SP66</accession>
<dbReference type="AlphaFoldDB" id="A0AAN6SP66"/>
<protein>
    <recommendedName>
        <fullName evidence="4">Protein kinase domain-containing protein</fullName>
    </recommendedName>
</protein>
<dbReference type="EMBL" id="MU854472">
    <property type="protein sequence ID" value="KAK4034602.1"/>
    <property type="molecule type" value="Genomic_DNA"/>
</dbReference>
<sequence>MEDEIARLRQALEEERRRREAAESRASEEQRRREEEQHRREEEQCRREEEQRRREEEQRRREEAEKIAEPLQLEPYLEACHALSLAIKVVTDRSLTTQGDTTNPAGRVYPRRILPWDDFPARQEDIWNRLFDPSFASRQTFPSQHQLDYVRSLITPISSEHGLRYYERDTVENAVQKLVDAVYENPVLRASVGLRGTVTFESHTNLGTIDGSLSEPSESAPLSGASAAEAALAPPAAVRKRRRLAKGKGKGNRADQFCIYRTSDGANVPATAIEYKAPHKLSQDELVTGLVSEIQPDRDVINKDGGEDFAFAAKALATAVVTQLFSYMVGRGIQYGYVCTGQVFVFLHIPDDPAIVYYYVCVPNQDVLDDDENRLHRTAVAQVFAFIVQSLCASPPPLSWHDAAASLDTWDVEYDDVLSRIPHSVRKDKRRVSLYKPQRWQGFTRSPIRTRSHCSQIDPKVRSRHDDDDEEDNPPSPSVDRQNRPGRKAATSGTGSGNRRGQRGRGGGRQGGAMQQRIRDQPYCTHKCLLGVVSGGPLDQACPNAGQHGSGHISQVDFLHSLQAQLAKDRGPDADSTPLYLSGSVGSLFKLRLSAHGYTLVAKGVEAGHLKRLSHEKDVYDQLQHIQGNHVPVCLGLIRLDLPYYYDGGEFKHFLLLSWAGQPLSRCIDGLDKKRAIDLATKAYTELHRLQVLHVDAEPRNILYDAISGSLMVIDFERAELRARQALGLISPNGQGRKRKRGWMAQKQGKDDFTEELQSVVERVSMRFGDDLPSGSRLSVSSKGPSTVHFARLPRCAV</sequence>
<dbReference type="Proteomes" id="UP001303115">
    <property type="component" value="Unassembled WGS sequence"/>
</dbReference>
<evidence type="ECO:0008006" key="4">
    <source>
        <dbReference type="Google" id="ProtNLM"/>
    </source>
</evidence>
<evidence type="ECO:0000256" key="1">
    <source>
        <dbReference type="SAM" id="MobiDB-lite"/>
    </source>
</evidence>
<dbReference type="InterPro" id="IPR011009">
    <property type="entry name" value="Kinase-like_dom_sf"/>
</dbReference>
<organism evidence="2 3">
    <name type="scientific">Parachaetomium inaequale</name>
    <dbReference type="NCBI Taxonomy" id="2588326"/>
    <lineage>
        <taxon>Eukaryota</taxon>
        <taxon>Fungi</taxon>
        <taxon>Dikarya</taxon>
        <taxon>Ascomycota</taxon>
        <taxon>Pezizomycotina</taxon>
        <taxon>Sordariomycetes</taxon>
        <taxon>Sordariomycetidae</taxon>
        <taxon>Sordariales</taxon>
        <taxon>Chaetomiaceae</taxon>
        <taxon>Parachaetomium</taxon>
    </lineage>
</organism>
<dbReference type="InterPro" id="IPR052396">
    <property type="entry name" value="Meiotic_Drive_Suppr_Kinase"/>
</dbReference>
<feature type="region of interest" description="Disordered" evidence="1">
    <location>
        <begin position="1"/>
        <end position="60"/>
    </location>
</feature>
<proteinExistence type="predicted"/>
<dbReference type="Gene3D" id="1.10.510.10">
    <property type="entry name" value="Transferase(Phosphotransferase) domain 1"/>
    <property type="match status" value="1"/>
</dbReference>
<evidence type="ECO:0000313" key="2">
    <source>
        <dbReference type="EMBL" id="KAK4034602.1"/>
    </source>
</evidence>
<reference evidence="3" key="1">
    <citation type="journal article" date="2023" name="Mol. Phylogenet. Evol.">
        <title>Genome-scale phylogeny and comparative genomics of the fungal order Sordariales.</title>
        <authorList>
            <person name="Hensen N."/>
            <person name="Bonometti L."/>
            <person name="Westerberg I."/>
            <person name="Brannstrom I.O."/>
            <person name="Guillou S."/>
            <person name="Cros-Aarteil S."/>
            <person name="Calhoun S."/>
            <person name="Haridas S."/>
            <person name="Kuo A."/>
            <person name="Mondo S."/>
            <person name="Pangilinan J."/>
            <person name="Riley R."/>
            <person name="LaButti K."/>
            <person name="Andreopoulos B."/>
            <person name="Lipzen A."/>
            <person name="Chen C."/>
            <person name="Yan M."/>
            <person name="Daum C."/>
            <person name="Ng V."/>
            <person name="Clum A."/>
            <person name="Steindorff A."/>
            <person name="Ohm R.A."/>
            <person name="Martin F."/>
            <person name="Silar P."/>
            <person name="Natvig D.O."/>
            <person name="Lalanne C."/>
            <person name="Gautier V."/>
            <person name="Ament-Velasquez S.L."/>
            <person name="Kruys A."/>
            <person name="Hutchinson M.I."/>
            <person name="Powell A.J."/>
            <person name="Barry K."/>
            <person name="Miller A.N."/>
            <person name="Grigoriev I.V."/>
            <person name="Debuchy R."/>
            <person name="Gladieux P."/>
            <person name="Hiltunen Thoren M."/>
            <person name="Johannesson H."/>
        </authorList>
    </citation>
    <scope>NUCLEOTIDE SEQUENCE [LARGE SCALE GENOMIC DNA]</scope>
    <source>
        <strain evidence="3">CBS 284.82</strain>
    </source>
</reference>
<feature type="compositionally biased region" description="Gly residues" evidence="1">
    <location>
        <begin position="494"/>
        <end position="511"/>
    </location>
</feature>